<dbReference type="OrthoDB" id="528882at2759"/>
<name>A0A2K3E7R9_CHLRE</name>
<evidence type="ECO:0000313" key="2">
    <source>
        <dbReference type="EMBL" id="PNW88831.1"/>
    </source>
</evidence>
<reference evidence="2 3" key="1">
    <citation type="journal article" date="2007" name="Science">
        <title>The Chlamydomonas genome reveals the evolution of key animal and plant functions.</title>
        <authorList>
            <person name="Merchant S.S."/>
            <person name="Prochnik S.E."/>
            <person name="Vallon O."/>
            <person name="Harris E.H."/>
            <person name="Karpowicz S.J."/>
            <person name="Witman G.B."/>
            <person name="Terry A."/>
            <person name="Salamov A."/>
            <person name="Fritz-Laylin L.K."/>
            <person name="Marechal-Drouard L."/>
            <person name="Marshall W.F."/>
            <person name="Qu L.H."/>
            <person name="Nelson D.R."/>
            <person name="Sanderfoot A.A."/>
            <person name="Spalding M.H."/>
            <person name="Kapitonov V.V."/>
            <person name="Ren Q."/>
            <person name="Ferris P."/>
            <person name="Lindquist E."/>
            <person name="Shapiro H."/>
            <person name="Lucas S.M."/>
            <person name="Grimwood J."/>
            <person name="Schmutz J."/>
            <person name="Cardol P."/>
            <person name="Cerutti H."/>
            <person name="Chanfreau G."/>
            <person name="Chen C.L."/>
            <person name="Cognat V."/>
            <person name="Croft M.T."/>
            <person name="Dent R."/>
            <person name="Dutcher S."/>
            <person name="Fernandez E."/>
            <person name="Fukuzawa H."/>
            <person name="Gonzalez-Ballester D."/>
            <person name="Gonzalez-Halphen D."/>
            <person name="Hallmann A."/>
            <person name="Hanikenne M."/>
            <person name="Hippler M."/>
            <person name="Inwood W."/>
            <person name="Jabbari K."/>
            <person name="Kalanon M."/>
            <person name="Kuras R."/>
            <person name="Lefebvre P.A."/>
            <person name="Lemaire S.D."/>
            <person name="Lobanov A.V."/>
            <person name="Lohr M."/>
            <person name="Manuell A."/>
            <person name="Meier I."/>
            <person name="Mets L."/>
            <person name="Mittag M."/>
            <person name="Mittelmeier T."/>
            <person name="Moroney J.V."/>
            <person name="Moseley J."/>
            <person name="Napoli C."/>
            <person name="Nedelcu A.M."/>
            <person name="Niyogi K."/>
            <person name="Novoselov S.V."/>
            <person name="Paulsen I.T."/>
            <person name="Pazour G."/>
            <person name="Purton S."/>
            <person name="Ral J.P."/>
            <person name="Riano-Pachon D.M."/>
            <person name="Riekhof W."/>
            <person name="Rymarquis L."/>
            <person name="Schroda M."/>
            <person name="Stern D."/>
            <person name="Umen J."/>
            <person name="Willows R."/>
            <person name="Wilson N."/>
            <person name="Zimmer S.L."/>
            <person name="Allmer J."/>
            <person name="Balk J."/>
            <person name="Bisova K."/>
            <person name="Chen C.J."/>
            <person name="Elias M."/>
            <person name="Gendler K."/>
            <person name="Hauser C."/>
            <person name="Lamb M.R."/>
            <person name="Ledford H."/>
            <person name="Long J.C."/>
            <person name="Minagawa J."/>
            <person name="Page M.D."/>
            <person name="Pan J."/>
            <person name="Pootakham W."/>
            <person name="Roje S."/>
            <person name="Rose A."/>
            <person name="Stahlberg E."/>
            <person name="Terauchi A.M."/>
            <person name="Yang P."/>
            <person name="Ball S."/>
            <person name="Bowler C."/>
            <person name="Dieckmann C.L."/>
            <person name="Gladyshev V.N."/>
            <person name="Green P."/>
            <person name="Jorgensen R."/>
            <person name="Mayfield S."/>
            <person name="Mueller-Roeber B."/>
            <person name="Rajamani S."/>
            <person name="Sayre R.T."/>
            <person name="Brokstein P."/>
            <person name="Dubchak I."/>
            <person name="Goodstein D."/>
            <person name="Hornick L."/>
            <person name="Huang Y.W."/>
            <person name="Jhaveri J."/>
            <person name="Luo Y."/>
            <person name="Martinez D."/>
            <person name="Ngau W.C."/>
            <person name="Otillar B."/>
            <person name="Poliakov A."/>
            <person name="Porter A."/>
            <person name="Szajkowski L."/>
            <person name="Werner G."/>
            <person name="Zhou K."/>
            <person name="Grigoriev I.V."/>
            <person name="Rokhsar D.S."/>
            <person name="Grossman A.R."/>
        </authorList>
    </citation>
    <scope>NUCLEOTIDE SEQUENCE [LARGE SCALE GENOMIC DNA]</scope>
    <source>
        <strain evidence="3">CC-503</strain>
    </source>
</reference>
<dbReference type="GeneID" id="66052144"/>
<dbReference type="AlphaFoldDB" id="A0A2K3E7R9"/>
<feature type="region of interest" description="Disordered" evidence="1">
    <location>
        <begin position="88"/>
        <end position="147"/>
    </location>
</feature>
<sequence>MGIRVHSRRGRGPSPANSATGVCRALMLAALLALGLMGGGSGAWARSLGAGRTLQQQGQPLVADVNAGGIASIPVPVYGGAGAGVVVTPCHHDSSSPPQPPSPAPPTPPSPAPPSPAPPSPQPPSPSPLPPSPPFPPPPSPAFSGSLSCLKDARDFVSRIPNPPIVGSFMSALQQLPALGSGGGAAGNLFDNLRLGTLAGYAMAQNARLPVFTGSEIGDYHSGLDGLDAACANIASNVQPGAPYVLGVATTELIGNLLAIAKTGGSSSGVGDGESAKQAAWLALTKLSVCAAINPCENTYILGFNGFSTPPLTTEVGQFTFSLLRAGFSYGSNFNSSLMSLLVHNAWQYDWAQRHQPGSLVDVSRPVNVLVGGRVTWGLDVSAQEGSPTLASIELDADADVGVSTNVGGTKEVIVTTNARGPVLTIAKLLTIDLRGLADLGQNVLWRFRSASDFLFQYVLYASGTNDISSVLQTAPGLGSLLSPIISFKGTGSLAVQVDAVGAAVRIEVDGRFTIAGDITRQFGLPAVGARASILLTKKHTESDFRVTLVINGQSYCVGVTGRGVGRPISTCPPGTVQDPHGLLCYPPCRSGFTMVGPVCWQSSCPAGFGTTPVDCTKPAAYGRGGGYPWKFGDGLNLDAAMRRCLSDNPSTGCEQSGAIIYPKCRSGFKPFGCCICSPQCPSGMTDSGVSCLKQSYGNGAGFPLGCAPGEEQSGGLCYPSCKAGFVGVGPVCWQFTCQA</sequence>
<evidence type="ECO:0000313" key="3">
    <source>
        <dbReference type="Proteomes" id="UP000006906"/>
    </source>
</evidence>
<dbReference type="PANTHER" id="PTHR34859">
    <property type="entry name" value="UNNAMED PRODUCT"/>
    <property type="match status" value="1"/>
</dbReference>
<dbReference type="Gramene" id="PNW88831">
    <property type="protein sequence ID" value="PNW88831"/>
    <property type="gene ID" value="CHLRE_01g046501v5"/>
</dbReference>
<dbReference type="InParanoid" id="A0A2K3E7R9"/>
<dbReference type="KEGG" id="cre:CHLRE_01g046501v5"/>
<dbReference type="RefSeq" id="XP_042928808.1">
    <property type="nucleotide sequence ID" value="XM_043058894.1"/>
</dbReference>
<accession>A0A2K3E7R9</accession>
<evidence type="ECO:0000256" key="1">
    <source>
        <dbReference type="SAM" id="MobiDB-lite"/>
    </source>
</evidence>
<keyword evidence="3" id="KW-1185">Reference proteome</keyword>
<proteinExistence type="predicted"/>
<dbReference type="PANTHER" id="PTHR34859:SF2">
    <property type="entry name" value="LYSM DOMAIN-CONTAINING PROTEIN"/>
    <property type="match status" value="1"/>
</dbReference>
<organism evidence="2 3">
    <name type="scientific">Chlamydomonas reinhardtii</name>
    <name type="common">Chlamydomonas smithii</name>
    <dbReference type="NCBI Taxonomy" id="3055"/>
    <lineage>
        <taxon>Eukaryota</taxon>
        <taxon>Viridiplantae</taxon>
        <taxon>Chlorophyta</taxon>
        <taxon>core chlorophytes</taxon>
        <taxon>Chlorophyceae</taxon>
        <taxon>CS clade</taxon>
        <taxon>Chlamydomonadales</taxon>
        <taxon>Chlamydomonadaceae</taxon>
        <taxon>Chlamydomonas</taxon>
    </lineage>
</organism>
<dbReference type="EMBL" id="CM008962">
    <property type="protein sequence ID" value="PNW88831.1"/>
    <property type="molecule type" value="Genomic_DNA"/>
</dbReference>
<dbReference type="Proteomes" id="UP000006906">
    <property type="component" value="Chromosome 1"/>
</dbReference>
<feature type="compositionally biased region" description="Pro residues" evidence="1">
    <location>
        <begin position="97"/>
        <end position="141"/>
    </location>
</feature>
<gene>
    <name evidence="2" type="ORF">CHLRE_01g046501v5</name>
</gene>
<protein>
    <submittedName>
        <fullName evidence="2">Uncharacterized protein</fullName>
    </submittedName>
</protein>